<dbReference type="OrthoDB" id="9766909at2"/>
<evidence type="ECO:0000259" key="15">
    <source>
        <dbReference type="Pfam" id="PF00912"/>
    </source>
</evidence>
<keyword evidence="10" id="KW-0511">Multifunctional enzyme</keyword>
<dbReference type="InterPro" id="IPR036950">
    <property type="entry name" value="PBP_transglycosylase"/>
</dbReference>
<keyword evidence="6" id="KW-0808">Transferase</keyword>
<evidence type="ECO:0000256" key="1">
    <source>
        <dbReference type="ARBA" id="ARBA00007090"/>
    </source>
</evidence>
<evidence type="ECO:0000256" key="3">
    <source>
        <dbReference type="ARBA" id="ARBA00022645"/>
    </source>
</evidence>
<comment type="similarity">
    <text evidence="2">In the N-terminal section; belongs to the glycosyltransferase 51 family.</text>
</comment>
<dbReference type="GO" id="GO:0008360">
    <property type="term" value="P:regulation of cell shape"/>
    <property type="evidence" value="ECO:0007669"/>
    <property type="project" value="UniProtKB-KW"/>
</dbReference>
<keyword evidence="14" id="KW-0472">Membrane</keyword>
<sequence length="271" mass="30595">MNARSIDLKRNVGNSRTTRFARKSSHKGKWLIIPILLLFAGFMFMAIAGEILVGNEQIAQLEAIKKNESFVPIAELPDYVPQAFVSIEDHRFYHHFGIDSISLARSLLVDLKTLSFAQGGSTITMQLVKNQFLTQDKSIGRKLKEILMAIQIERLYSKEEILEMYLNTIYFGHGTYGLKEAAQLYFDKNLLGQDTVTLKEAAILAGLPKAPEIYSPIKNPEKASERQAVVLKRMEELGNLTQPEKETAVWKSRFKPIPSHSSAYLHSNSSH</sequence>
<comment type="catalytic activity">
    <reaction evidence="12">
        <text>Preferential cleavage: (Ac)2-L-Lys-D-Ala-|-D-Ala. Also transpeptidation of peptidyl-alanyl moieties that are N-acyl substituents of D-alanine.</text>
        <dbReference type="EC" id="3.4.16.4"/>
    </reaction>
</comment>
<keyword evidence="4" id="KW-0645">Protease</keyword>
<gene>
    <name evidence="16" type="ORF">DCC39_16865</name>
</gene>
<dbReference type="GO" id="GO:0071555">
    <property type="term" value="P:cell wall organization"/>
    <property type="evidence" value="ECO:0007669"/>
    <property type="project" value="UniProtKB-KW"/>
</dbReference>
<dbReference type="GO" id="GO:0006508">
    <property type="term" value="P:proteolysis"/>
    <property type="evidence" value="ECO:0007669"/>
    <property type="project" value="UniProtKB-KW"/>
</dbReference>
<dbReference type="Proteomes" id="UP000245998">
    <property type="component" value="Unassembled WGS sequence"/>
</dbReference>
<comment type="catalytic activity">
    <reaction evidence="13">
        <text>[GlcNAc-(1-&gt;4)-Mur2Ac(oyl-L-Ala-gamma-D-Glu-L-Lys-D-Ala-D-Ala)](n)-di-trans,octa-cis-undecaprenyl diphosphate + beta-D-GlcNAc-(1-&gt;4)-Mur2Ac(oyl-L-Ala-gamma-D-Glu-L-Lys-D-Ala-D-Ala)-di-trans,octa-cis-undecaprenyl diphosphate = [GlcNAc-(1-&gt;4)-Mur2Ac(oyl-L-Ala-gamma-D-Glu-L-Lys-D-Ala-D-Ala)](n+1)-di-trans,octa-cis-undecaprenyl diphosphate + di-trans,octa-cis-undecaprenyl diphosphate + H(+)</text>
        <dbReference type="Rhea" id="RHEA:23708"/>
        <dbReference type="Rhea" id="RHEA-COMP:9602"/>
        <dbReference type="Rhea" id="RHEA-COMP:9603"/>
        <dbReference type="ChEBI" id="CHEBI:15378"/>
        <dbReference type="ChEBI" id="CHEBI:58405"/>
        <dbReference type="ChEBI" id="CHEBI:60033"/>
        <dbReference type="ChEBI" id="CHEBI:78435"/>
        <dbReference type="EC" id="2.4.99.28"/>
    </reaction>
</comment>
<keyword evidence="5" id="KW-0328">Glycosyltransferase</keyword>
<keyword evidence="8" id="KW-0133">Cell shape</keyword>
<reference evidence="16 17" key="1">
    <citation type="submission" date="2018-04" db="EMBL/GenBank/DDBJ databases">
        <title>Camelliibacillus theae gen. nov., sp. nov., isolated from Pu'er tea.</title>
        <authorList>
            <person name="Niu L."/>
        </authorList>
    </citation>
    <scope>NUCLEOTIDE SEQUENCE [LARGE SCALE GENOMIC DNA]</scope>
    <source>
        <strain evidence="16 17">T8</strain>
    </source>
</reference>
<dbReference type="FunFam" id="1.10.3810.10:FF:000001">
    <property type="entry name" value="Penicillin-binding protein 1A"/>
    <property type="match status" value="1"/>
</dbReference>
<dbReference type="GO" id="GO:0008955">
    <property type="term" value="F:peptidoglycan glycosyltransferase activity"/>
    <property type="evidence" value="ECO:0007669"/>
    <property type="project" value="UniProtKB-EC"/>
</dbReference>
<keyword evidence="14" id="KW-0812">Transmembrane</keyword>
<keyword evidence="7" id="KW-0378">Hydrolase</keyword>
<dbReference type="InterPro" id="IPR023346">
    <property type="entry name" value="Lysozyme-like_dom_sf"/>
</dbReference>
<dbReference type="PANTHER" id="PTHR32282:SF33">
    <property type="entry name" value="PEPTIDOGLYCAN GLYCOSYLTRANSFERASE"/>
    <property type="match status" value="1"/>
</dbReference>
<keyword evidence="17" id="KW-1185">Reference proteome</keyword>
<name>A0A2U1JQ34_9BACI</name>
<dbReference type="GO" id="GO:0009252">
    <property type="term" value="P:peptidoglycan biosynthetic process"/>
    <property type="evidence" value="ECO:0007669"/>
    <property type="project" value="UniProtKB-KW"/>
</dbReference>
<evidence type="ECO:0000256" key="13">
    <source>
        <dbReference type="ARBA" id="ARBA00049902"/>
    </source>
</evidence>
<dbReference type="RefSeq" id="WP_116556069.1">
    <property type="nucleotide sequence ID" value="NZ_QCZG01000053.1"/>
</dbReference>
<keyword evidence="3" id="KW-0121">Carboxypeptidase</keyword>
<feature type="transmembrane region" description="Helical" evidence="14">
    <location>
        <begin position="30"/>
        <end position="53"/>
    </location>
</feature>
<evidence type="ECO:0000256" key="14">
    <source>
        <dbReference type="SAM" id="Phobius"/>
    </source>
</evidence>
<evidence type="ECO:0000256" key="11">
    <source>
        <dbReference type="ARBA" id="ARBA00023316"/>
    </source>
</evidence>
<keyword evidence="14" id="KW-1133">Transmembrane helix</keyword>
<comment type="caution">
    <text evidence="16">The sequence shown here is derived from an EMBL/GenBank/DDBJ whole genome shotgun (WGS) entry which is preliminary data.</text>
</comment>
<evidence type="ECO:0000256" key="12">
    <source>
        <dbReference type="ARBA" id="ARBA00034000"/>
    </source>
</evidence>
<comment type="similarity">
    <text evidence="1">In the C-terminal section; belongs to the transpeptidase family.</text>
</comment>
<proteinExistence type="inferred from homology"/>
<protein>
    <submittedName>
        <fullName evidence="16">Penicillin-binding protein</fullName>
    </submittedName>
</protein>
<evidence type="ECO:0000256" key="7">
    <source>
        <dbReference type="ARBA" id="ARBA00022801"/>
    </source>
</evidence>
<keyword evidence="9" id="KW-0573">Peptidoglycan synthesis</keyword>
<dbReference type="Gene3D" id="1.10.3810.10">
    <property type="entry name" value="Biosynthetic peptidoglycan transglycosylase-like"/>
    <property type="match status" value="1"/>
</dbReference>
<dbReference type="AlphaFoldDB" id="A0A2U1JQ34"/>
<evidence type="ECO:0000313" key="16">
    <source>
        <dbReference type="EMBL" id="PWA07069.1"/>
    </source>
</evidence>
<dbReference type="EMBL" id="QCZG01000053">
    <property type="protein sequence ID" value="PWA07069.1"/>
    <property type="molecule type" value="Genomic_DNA"/>
</dbReference>
<dbReference type="GO" id="GO:0009002">
    <property type="term" value="F:serine-type D-Ala-D-Ala carboxypeptidase activity"/>
    <property type="evidence" value="ECO:0007669"/>
    <property type="project" value="UniProtKB-EC"/>
</dbReference>
<feature type="domain" description="Glycosyl transferase family 51" evidence="15">
    <location>
        <begin position="57"/>
        <end position="235"/>
    </location>
</feature>
<keyword evidence="11" id="KW-0961">Cell wall biogenesis/degradation</keyword>
<accession>A0A2U1JQ34</accession>
<dbReference type="PANTHER" id="PTHR32282">
    <property type="entry name" value="BINDING PROTEIN TRANSPEPTIDASE, PUTATIVE-RELATED"/>
    <property type="match status" value="1"/>
</dbReference>
<evidence type="ECO:0000313" key="17">
    <source>
        <dbReference type="Proteomes" id="UP000245998"/>
    </source>
</evidence>
<organism evidence="16 17">
    <name type="scientific">Pueribacillus theae</name>
    <dbReference type="NCBI Taxonomy" id="2171751"/>
    <lineage>
        <taxon>Bacteria</taxon>
        <taxon>Bacillati</taxon>
        <taxon>Bacillota</taxon>
        <taxon>Bacilli</taxon>
        <taxon>Bacillales</taxon>
        <taxon>Bacillaceae</taxon>
        <taxon>Pueribacillus</taxon>
    </lineage>
</organism>
<evidence type="ECO:0000256" key="4">
    <source>
        <dbReference type="ARBA" id="ARBA00022670"/>
    </source>
</evidence>
<dbReference type="InterPro" id="IPR001264">
    <property type="entry name" value="Glyco_trans_51"/>
</dbReference>
<dbReference type="InterPro" id="IPR050396">
    <property type="entry name" value="Glycosyltr_51/Transpeptidase"/>
</dbReference>
<dbReference type="Pfam" id="PF00912">
    <property type="entry name" value="Transgly"/>
    <property type="match status" value="1"/>
</dbReference>
<evidence type="ECO:0000256" key="6">
    <source>
        <dbReference type="ARBA" id="ARBA00022679"/>
    </source>
</evidence>
<evidence type="ECO:0000256" key="8">
    <source>
        <dbReference type="ARBA" id="ARBA00022960"/>
    </source>
</evidence>
<evidence type="ECO:0000256" key="9">
    <source>
        <dbReference type="ARBA" id="ARBA00022984"/>
    </source>
</evidence>
<evidence type="ECO:0000256" key="10">
    <source>
        <dbReference type="ARBA" id="ARBA00023268"/>
    </source>
</evidence>
<dbReference type="SUPFAM" id="SSF53955">
    <property type="entry name" value="Lysozyme-like"/>
    <property type="match status" value="1"/>
</dbReference>
<evidence type="ECO:0000256" key="5">
    <source>
        <dbReference type="ARBA" id="ARBA00022676"/>
    </source>
</evidence>
<evidence type="ECO:0000256" key="2">
    <source>
        <dbReference type="ARBA" id="ARBA00007739"/>
    </source>
</evidence>